<reference evidence="4 5" key="2">
    <citation type="submission" date="2024-05" db="EMBL/GenBank/DDBJ databases">
        <authorList>
            <person name="Chen Y."/>
            <person name="Shah S."/>
            <person name="Dougan E. K."/>
            <person name="Thang M."/>
            <person name="Chan C."/>
        </authorList>
    </citation>
    <scope>NUCLEOTIDE SEQUENCE [LARGE SCALE GENOMIC DNA]</scope>
</reference>
<dbReference type="AlphaFoldDB" id="A0A9P1DVF9"/>
<name>A0A9P1DVF9_9DINO</name>
<feature type="compositionally biased region" description="Pro residues" evidence="1">
    <location>
        <begin position="89"/>
        <end position="101"/>
    </location>
</feature>
<keyword evidence="2" id="KW-0732">Signal</keyword>
<sequence>MSAKLRHGANPPSGLRRHRLLVLLALGAQLTAFCGAPMVDQILRTCLAAASGGVEVSGDAEMLKKLKEWKKTRGSKGFADKAPAKEPEVPPTPAPAPEPAPARLPRALEAVSELLQRGQEEVSPNDFTPQQLIRVFYAFFQGWRQRHGLPELELNTKQQQLVVLMIQSNLVLVNSAKDFWPRLCAELGSPRDPEAKELLLALTGVFEL</sequence>
<evidence type="ECO:0000313" key="5">
    <source>
        <dbReference type="Proteomes" id="UP001152797"/>
    </source>
</evidence>
<protein>
    <submittedName>
        <fullName evidence="3">Uncharacterized protein</fullName>
    </submittedName>
</protein>
<feature type="signal peptide" evidence="2">
    <location>
        <begin position="1"/>
        <end position="35"/>
    </location>
</feature>
<accession>A0A9P1DVF9</accession>
<dbReference type="OrthoDB" id="432618at2759"/>
<organism evidence="3">
    <name type="scientific">Cladocopium goreaui</name>
    <dbReference type="NCBI Taxonomy" id="2562237"/>
    <lineage>
        <taxon>Eukaryota</taxon>
        <taxon>Sar</taxon>
        <taxon>Alveolata</taxon>
        <taxon>Dinophyceae</taxon>
        <taxon>Suessiales</taxon>
        <taxon>Symbiodiniaceae</taxon>
        <taxon>Cladocopium</taxon>
    </lineage>
</organism>
<feature type="compositionally biased region" description="Basic and acidic residues" evidence="1">
    <location>
        <begin position="78"/>
        <end position="88"/>
    </location>
</feature>
<proteinExistence type="predicted"/>
<evidence type="ECO:0000313" key="4">
    <source>
        <dbReference type="EMBL" id="CAL4803484.1"/>
    </source>
</evidence>
<dbReference type="EMBL" id="CAMXCT020006569">
    <property type="protein sequence ID" value="CAL1169547.1"/>
    <property type="molecule type" value="Genomic_DNA"/>
</dbReference>
<keyword evidence="5" id="KW-1185">Reference proteome</keyword>
<evidence type="ECO:0000256" key="1">
    <source>
        <dbReference type="SAM" id="MobiDB-lite"/>
    </source>
</evidence>
<gene>
    <name evidence="3" type="ORF">C1SCF055_LOCUS40932</name>
</gene>
<evidence type="ECO:0000313" key="3">
    <source>
        <dbReference type="EMBL" id="CAI4016172.1"/>
    </source>
</evidence>
<feature type="region of interest" description="Disordered" evidence="1">
    <location>
        <begin position="74"/>
        <end position="101"/>
    </location>
</feature>
<comment type="caution">
    <text evidence="3">The sequence shown here is derived from an EMBL/GenBank/DDBJ whole genome shotgun (WGS) entry which is preliminary data.</text>
</comment>
<reference evidence="3" key="1">
    <citation type="submission" date="2022-10" db="EMBL/GenBank/DDBJ databases">
        <authorList>
            <person name="Chen Y."/>
            <person name="Dougan E. K."/>
            <person name="Chan C."/>
            <person name="Rhodes N."/>
            <person name="Thang M."/>
        </authorList>
    </citation>
    <scope>NUCLEOTIDE SEQUENCE</scope>
</reference>
<feature type="chain" id="PRO_5043271931" evidence="2">
    <location>
        <begin position="36"/>
        <end position="208"/>
    </location>
</feature>
<dbReference type="EMBL" id="CAMXCT030006569">
    <property type="protein sequence ID" value="CAL4803484.1"/>
    <property type="molecule type" value="Genomic_DNA"/>
</dbReference>
<dbReference type="Proteomes" id="UP001152797">
    <property type="component" value="Unassembled WGS sequence"/>
</dbReference>
<evidence type="ECO:0000256" key="2">
    <source>
        <dbReference type="SAM" id="SignalP"/>
    </source>
</evidence>
<dbReference type="EMBL" id="CAMXCT010006569">
    <property type="protein sequence ID" value="CAI4016172.1"/>
    <property type="molecule type" value="Genomic_DNA"/>
</dbReference>